<protein>
    <submittedName>
        <fullName evidence="2">YqzE-like protein</fullName>
    </submittedName>
</protein>
<dbReference type="Pfam" id="PF14038">
    <property type="entry name" value="YqzE"/>
    <property type="match status" value="1"/>
</dbReference>
<sequence length="58" mass="6867">MNAYFKFLIESLVKRLSRTQEEKVYLKQQKAERKQPVLVSLFGMLPFSLGMAFKKNKK</sequence>
<gene>
    <name evidence="2" type="ORF">SAMN04488137_2033</name>
</gene>
<accession>A0A1G9WAX9</accession>
<keyword evidence="1" id="KW-0812">Transmembrane</keyword>
<evidence type="ECO:0000313" key="2">
    <source>
        <dbReference type="EMBL" id="SDM81155.1"/>
    </source>
</evidence>
<dbReference type="Proteomes" id="UP000199544">
    <property type="component" value="Unassembled WGS sequence"/>
</dbReference>
<keyword evidence="1" id="KW-1133">Transmembrane helix</keyword>
<proteinExistence type="predicted"/>
<evidence type="ECO:0000256" key="1">
    <source>
        <dbReference type="SAM" id="Phobius"/>
    </source>
</evidence>
<keyword evidence="3" id="KW-1185">Reference proteome</keyword>
<dbReference type="EMBL" id="FNHW01000001">
    <property type="protein sequence ID" value="SDM81155.1"/>
    <property type="molecule type" value="Genomic_DNA"/>
</dbReference>
<organism evidence="2 3">
    <name type="scientific">Fictibacillus solisalsi</name>
    <dbReference type="NCBI Taxonomy" id="459525"/>
    <lineage>
        <taxon>Bacteria</taxon>
        <taxon>Bacillati</taxon>
        <taxon>Bacillota</taxon>
        <taxon>Bacilli</taxon>
        <taxon>Bacillales</taxon>
        <taxon>Fictibacillaceae</taxon>
        <taxon>Fictibacillus</taxon>
    </lineage>
</organism>
<keyword evidence="1" id="KW-0472">Membrane</keyword>
<name>A0A1G9WAX9_9BACL</name>
<evidence type="ECO:0000313" key="3">
    <source>
        <dbReference type="Proteomes" id="UP000199544"/>
    </source>
</evidence>
<reference evidence="3" key="1">
    <citation type="submission" date="2016-10" db="EMBL/GenBank/DDBJ databases">
        <authorList>
            <person name="Varghese N."/>
            <person name="Submissions S."/>
        </authorList>
    </citation>
    <scope>NUCLEOTIDE SEQUENCE [LARGE SCALE GENOMIC DNA]</scope>
    <source>
        <strain evidence="3">CGMCC 1.6854</strain>
    </source>
</reference>
<dbReference type="RefSeq" id="WP_170834289.1">
    <property type="nucleotide sequence ID" value="NZ_FNHW01000001.1"/>
</dbReference>
<dbReference type="AlphaFoldDB" id="A0A1G9WAX9"/>
<feature type="transmembrane region" description="Helical" evidence="1">
    <location>
        <begin position="35"/>
        <end position="53"/>
    </location>
</feature>
<dbReference type="STRING" id="459525.SAMN04488137_2033"/>
<dbReference type="InterPro" id="IPR025622">
    <property type="entry name" value="YqzE"/>
</dbReference>